<accession>A0ABV9GQ32</accession>
<keyword evidence="3" id="KW-1003">Cell membrane</keyword>
<sequence length="337" mass="37112">MAISKSEITKDMFEPAVVDAGMQEEIARPSISYLQDAFRRLRKNKAAIFGAIVIAIIVIMALIGPLMNKYGVNGQDLTRSSMPPRVSFLANIHWLPFDGQNNGVDAYKSHGVKENFWFGTDKLGRDLWTRLWMGTRISLFIGVVAAVVDLVIGIAYGGISGYFGGRVDNIMQRIYEVLMGIPQLVLIILLIIILQPGLTAIILALAMTGWIGMSRIVRGQILRLKESEYVMAARTLGASHGRIISKHLVPNTVGIIIIHTMFSVPGAIFFEAYLSFIGLGLKPPIASLGTLINDGYQQFQIYPYQALFPGIIISVLLLAFNAFGDGLRDALDPKMRQ</sequence>
<evidence type="ECO:0000256" key="8">
    <source>
        <dbReference type="ARBA" id="ARBA00023136"/>
    </source>
</evidence>
<dbReference type="InterPro" id="IPR025966">
    <property type="entry name" value="OppC_N"/>
</dbReference>
<dbReference type="InterPro" id="IPR035906">
    <property type="entry name" value="MetI-like_sf"/>
</dbReference>
<evidence type="ECO:0000256" key="10">
    <source>
        <dbReference type="RuleBase" id="RU363032"/>
    </source>
</evidence>
<evidence type="ECO:0000256" key="9">
    <source>
        <dbReference type="ARBA" id="ARBA00024202"/>
    </source>
</evidence>
<keyword evidence="5" id="KW-0571">Peptide transport</keyword>
<dbReference type="Gene3D" id="1.10.3720.10">
    <property type="entry name" value="MetI-like"/>
    <property type="match status" value="1"/>
</dbReference>
<keyword evidence="4 10" id="KW-0812">Transmembrane</keyword>
<dbReference type="PROSITE" id="PS50928">
    <property type="entry name" value="ABC_TM1"/>
    <property type="match status" value="1"/>
</dbReference>
<name>A0ABV9GQ32_9BACL</name>
<comment type="similarity">
    <text evidence="9">Belongs to the binding-protein-dependent transport system permease family. OppBC subfamily.</text>
</comment>
<evidence type="ECO:0000259" key="11">
    <source>
        <dbReference type="PROSITE" id="PS50928"/>
    </source>
</evidence>
<gene>
    <name evidence="12" type="primary">opp3C</name>
    <name evidence="12" type="ORF">ACFO4N_15495</name>
</gene>
<dbReference type="RefSeq" id="WP_376847217.1">
    <property type="nucleotide sequence ID" value="NZ_JBHSFW010000016.1"/>
</dbReference>
<evidence type="ECO:0000256" key="1">
    <source>
        <dbReference type="ARBA" id="ARBA00004651"/>
    </source>
</evidence>
<dbReference type="PANTHER" id="PTHR43386:SF24">
    <property type="entry name" value="OLIGOPEPTIDE TRANSPORT SYSTEM PERMEASE PROTEIN AMID"/>
    <property type="match status" value="1"/>
</dbReference>
<feature type="transmembrane region" description="Helical" evidence="10">
    <location>
        <begin position="252"/>
        <end position="281"/>
    </location>
</feature>
<keyword evidence="8 10" id="KW-0472">Membrane</keyword>
<evidence type="ECO:0000256" key="2">
    <source>
        <dbReference type="ARBA" id="ARBA00022448"/>
    </source>
</evidence>
<proteinExistence type="inferred from homology"/>
<comment type="subcellular location">
    <subcellularLocation>
        <location evidence="1 10">Cell membrane</location>
        <topology evidence="1 10">Multi-pass membrane protein</topology>
    </subcellularLocation>
</comment>
<evidence type="ECO:0000256" key="7">
    <source>
        <dbReference type="ARBA" id="ARBA00022989"/>
    </source>
</evidence>
<feature type="domain" description="ABC transmembrane type-1" evidence="11">
    <location>
        <begin position="135"/>
        <end position="324"/>
    </location>
</feature>
<keyword evidence="2 10" id="KW-0813">Transport</keyword>
<dbReference type="Proteomes" id="UP001596022">
    <property type="component" value="Unassembled WGS sequence"/>
</dbReference>
<evidence type="ECO:0000313" key="13">
    <source>
        <dbReference type="Proteomes" id="UP001596022"/>
    </source>
</evidence>
<dbReference type="NCBIfam" id="NF045475">
    <property type="entry name" value="Opp3C"/>
    <property type="match status" value="1"/>
</dbReference>
<organism evidence="12 13">
    <name type="scientific">Camelliibacillus cellulosilyticus</name>
    <dbReference type="NCBI Taxonomy" id="2174486"/>
    <lineage>
        <taxon>Bacteria</taxon>
        <taxon>Bacillati</taxon>
        <taxon>Bacillota</taxon>
        <taxon>Bacilli</taxon>
        <taxon>Bacillales</taxon>
        <taxon>Sporolactobacillaceae</taxon>
        <taxon>Camelliibacillus</taxon>
    </lineage>
</organism>
<feature type="transmembrane region" description="Helical" evidence="10">
    <location>
        <begin position="46"/>
        <end position="67"/>
    </location>
</feature>
<dbReference type="EMBL" id="JBHSFW010000016">
    <property type="protein sequence ID" value="MFC4620117.1"/>
    <property type="molecule type" value="Genomic_DNA"/>
</dbReference>
<evidence type="ECO:0000256" key="3">
    <source>
        <dbReference type="ARBA" id="ARBA00022475"/>
    </source>
</evidence>
<dbReference type="PANTHER" id="PTHR43386">
    <property type="entry name" value="OLIGOPEPTIDE TRANSPORT SYSTEM PERMEASE PROTEIN APPC"/>
    <property type="match status" value="1"/>
</dbReference>
<comment type="caution">
    <text evidence="12">The sequence shown here is derived from an EMBL/GenBank/DDBJ whole genome shotgun (WGS) entry which is preliminary data.</text>
</comment>
<keyword evidence="7 10" id="KW-1133">Transmembrane helix</keyword>
<feature type="transmembrane region" description="Helical" evidence="10">
    <location>
        <begin position="301"/>
        <end position="324"/>
    </location>
</feature>
<evidence type="ECO:0000313" key="12">
    <source>
        <dbReference type="EMBL" id="MFC4620117.1"/>
    </source>
</evidence>
<dbReference type="CDD" id="cd06261">
    <property type="entry name" value="TM_PBP2"/>
    <property type="match status" value="1"/>
</dbReference>
<evidence type="ECO:0000256" key="6">
    <source>
        <dbReference type="ARBA" id="ARBA00022927"/>
    </source>
</evidence>
<dbReference type="InterPro" id="IPR050366">
    <property type="entry name" value="BP-dependent_transpt_permease"/>
</dbReference>
<keyword evidence="13" id="KW-1185">Reference proteome</keyword>
<evidence type="ECO:0000256" key="5">
    <source>
        <dbReference type="ARBA" id="ARBA00022856"/>
    </source>
</evidence>
<keyword evidence="6" id="KW-0653">Protein transport</keyword>
<reference evidence="13" key="1">
    <citation type="journal article" date="2019" name="Int. J. Syst. Evol. Microbiol.">
        <title>The Global Catalogue of Microorganisms (GCM) 10K type strain sequencing project: providing services to taxonomists for standard genome sequencing and annotation.</title>
        <authorList>
            <consortium name="The Broad Institute Genomics Platform"/>
            <consortium name="The Broad Institute Genome Sequencing Center for Infectious Disease"/>
            <person name="Wu L."/>
            <person name="Ma J."/>
        </authorList>
    </citation>
    <scope>NUCLEOTIDE SEQUENCE [LARGE SCALE GENOMIC DNA]</scope>
    <source>
        <strain evidence="13">CGMCC 1.16306</strain>
    </source>
</reference>
<feature type="transmembrane region" description="Helical" evidence="10">
    <location>
        <begin position="137"/>
        <end position="163"/>
    </location>
</feature>
<protein>
    <submittedName>
        <fullName evidence="12">Oligopeptide ABC transporter permease</fullName>
    </submittedName>
</protein>
<dbReference type="InterPro" id="IPR000515">
    <property type="entry name" value="MetI-like"/>
</dbReference>
<dbReference type="SUPFAM" id="SSF161098">
    <property type="entry name" value="MetI-like"/>
    <property type="match status" value="1"/>
</dbReference>
<evidence type="ECO:0000256" key="4">
    <source>
        <dbReference type="ARBA" id="ARBA00022692"/>
    </source>
</evidence>
<dbReference type="Pfam" id="PF00528">
    <property type="entry name" value="BPD_transp_1"/>
    <property type="match status" value="1"/>
</dbReference>
<dbReference type="Pfam" id="PF12911">
    <property type="entry name" value="OppC_N"/>
    <property type="match status" value="1"/>
</dbReference>